<organism evidence="2 3">
    <name type="scientific">Liparis tanakae</name>
    <name type="common">Tanaka's snailfish</name>
    <dbReference type="NCBI Taxonomy" id="230148"/>
    <lineage>
        <taxon>Eukaryota</taxon>
        <taxon>Metazoa</taxon>
        <taxon>Chordata</taxon>
        <taxon>Craniata</taxon>
        <taxon>Vertebrata</taxon>
        <taxon>Euteleostomi</taxon>
        <taxon>Actinopterygii</taxon>
        <taxon>Neopterygii</taxon>
        <taxon>Teleostei</taxon>
        <taxon>Neoteleostei</taxon>
        <taxon>Acanthomorphata</taxon>
        <taxon>Eupercaria</taxon>
        <taxon>Perciformes</taxon>
        <taxon>Cottioidei</taxon>
        <taxon>Cottales</taxon>
        <taxon>Liparidae</taxon>
        <taxon>Liparis</taxon>
    </lineage>
</organism>
<accession>A0A4Z2G867</accession>
<proteinExistence type="predicted"/>
<keyword evidence="3" id="KW-1185">Reference proteome</keyword>
<gene>
    <name evidence="2" type="ORF">EYF80_040038</name>
</gene>
<reference evidence="2 3" key="1">
    <citation type="submission" date="2019-03" db="EMBL/GenBank/DDBJ databases">
        <title>First draft genome of Liparis tanakae, snailfish: a comprehensive survey of snailfish specific genes.</title>
        <authorList>
            <person name="Kim W."/>
            <person name="Song I."/>
            <person name="Jeong J.-H."/>
            <person name="Kim D."/>
            <person name="Kim S."/>
            <person name="Ryu S."/>
            <person name="Song J.Y."/>
            <person name="Lee S.K."/>
        </authorList>
    </citation>
    <scope>NUCLEOTIDE SEQUENCE [LARGE SCALE GENOMIC DNA]</scope>
    <source>
        <tissue evidence="2">Muscle</tissue>
    </source>
</reference>
<feature type="region of interest" description="Disordered" evidence="1">
    <location>
        <begin position="47"/>
        <end position="96"/>
    </location>
</feature>
<protein>
    <submittedName>
        <fullName evidence="2">Uncharacterized protein</fullName>
    </submittedName>
</protein>
<dbReference type="Proteomes" id="UP000314294">
    <property type="component" value="Unassembled WGS sequence"/>
</dbReference>
<feature type="compositionally biased region" description="Basic and acidic residues" evidence="1">
    <location>
        <begin position="66"/>
        <end position="78"/>
    </location>
</feature>
<evidence type="ECO:0000256" key="1">
    <source>
        <dbReference type="SAM" id="MobiDB-lite"/>
    </source>
</evidence>
<sequence>MKNETLLHEKETLLGKRRKRRRWRRWWCVKEKKKRSHIIVTHPHLSAASGKLGAPLTRRVPGGDTGTRDSPVHREDNTHSSNMTEVPLPTGPSLQARDPVQTLRTLHHAACRGRCLPSSRCVLLATWIH</sequence>
<evidence type="ECO:0000313" key="2">
    <source>
        <dbReference type="EMBL" id="TNN49746.1"/>
    </source>
</evidence>
<name>A0A4Z2G867_9TELE</name>
<evidence type="ECO:0000313" key="3">
    <source>
        <dbReference type="Proteomes" id="UP000314294"/>
    </source>
</evidence>
<dbReference type="AlphaFoldDB" id="A0A4Z2G867"/>
<comment type="caution">
    <text evidence="2">The sequence shown here is derived from an EMBL/GenBank/DDBJ whole genome shotgun (WGS) entry which is preliminary data.</text>
</comment>
<dbReference type="EMBL" id="SRLO01000642">
    <property type="protein sequence ID" value="TNN49746.1"/>
    <property type="molecule type" value="Genomic_DNA"/>
</dbReference>